<accession>A0A917K8Q1</accession>
<dbReference type="SUPFAM" id="SSF46894">
    <property type="entry name" value="C-terminal effector domain of the bipartite response regulators"/>
    <property type="match status" value="2"/>
</dbReference>
<evidence type="ECO:0000313" key="6">
    <source>
        <dbReference type="Proteomes" id="UP000657574"/>
    </source>
</evidence>
<dbReference type="AlphaFoldDB" id="A0A917K8Q1"/>
<evidence type="ECO:0000256" key="3">
    <source>
        <dbReference type="ARBA" id="ARBA00023163"/>
    </source>
</evidence>
<sequence length="163" mass="17558">MTPRMTTSAPITPLTPTQQRVAQHLVDGLGPQEIAARTGLSAVTVRQYVRDIRESLHCPPRCKPPVIVHFLCNARQVAPPTTDRPMPELSPEQQLLLRAVAEHSNPSDIAAIAKIAPADVRAAHDELLDKTGAANTTQLVAWAHAWGLLGARRATTMESGASQ</sequence>
<dbReference type="EMBL" id="BMQA01000003">
    <property type="protein sequence ID" value="GGJ04071.1"/>
    <property type="molecule type" value="Genomic_DNA"/>
</dbReference>
<dbReference type="InterPro" id="IPR000792">
    <property type="entry name" value="Tscrpt_reg_LuxR_C"/>
</dbReference>
<evidence type="ECO:0000256" key="2">
    <source>
        <dbReference type="ARBA" id="ARBA00023125"/>
    </source>
</evidence>
<dbReference type="Proteomes" id="UP000657574">
    <property type="component" value="Unassembled WGS sequence"/>
</dbReference>
<evidence type="ECO:0000313" key="5">
    <source>
        <dbReference type="EMBL" id="GGJ04071.1"/>
    </source>
</evidence>
<keyword evidence="2 5" id="KW-0238">DNA-binding</keyword>
<dbReference type="Gene3D" id="1.10.10.10">
    <property type="entry name" value="Winged helix-like DNA-binding domain superfamily/Winged helix DNA-binding domain"/>
    <property type="match status" value="2"/>
</dbReference>
<protein>
    <submittedName>
        <fullName evidence="5">DNA-binding protein</fullName>
    </submittedName>
</protein>
<proteinExistence type="predicted"/>
<dbReference type="InterPro" id="IPR039420">
    <property type="entry name" value="WalR-like"/>
</dbReference>
<dbReference type="PANTHER" id="PTHR43214:SF24">
    <property type="entry name" value="TRANSCRIPTIONAL REGULATORY PROTEIN NARL-RELATED"/>
    <property type="match status" value="1"/>
</dbReference>
<dbReference type="GO" id="GO:0003677">
    <property type="term" value="F:DNA binding"/>
    <property type="evidence" value="ECO:0007669"/>
    <property type="project" value="UniProtKB-KW"/>
</dbReference>
<comment type="caution">
    <text evidence="5">The sequence shown here is derived from an EMBL/GenBank/DDBJ whole genome shotgun (WGS) entry which is preliminary data.</text>
</comment>
<feature type="domain" description="HTH luxR-type" evidence="4">
    <location>
        <begin position="86"/>
        <end position="143"/>
    </location>
</feature>
<dbReference type="InterPro" id="IPR036388">
    <property type="entry name" value="WH-like_DNA-bd_sf"/>
</dbReference>
<keyword evidence="3" id="KW-0804">Transcription</keyword>
<dbReference type="InterPro" id="IPR016032">
    <property type="entry name" value="Sig_transdc_resp-reg_C-effctor"/>
</dbReference>
<keyword evidence="6" id="KW-1185">Reference proteome</keyword>
<dbReference type="PANTHER" id="PTHR43214">
    <property type="entry name" value="TWO-COMPONENT RESPONSE REGULATOR"/>
    <property type="match status" value="1"/>
</dbReference>
<evidence type="ECO:0000259" key="4">
    <source>
        <dbReference type="SMART" id="SM00421"/>
    </source>
</evidence>
<gene>
    <name evidence="5" type="ORF">GCM10010121_012970</name>
</gene>
<name>A0A917K8Q1_9ACTN</name>
<dbReference type="SMART" id="SM00421">
    <property type="entry name" value="HTH_LUXR"/>
    <property type="match status" value="2"/>
</dbReference>
<keyword evidence="1" id="KW-0805">Transcription regulation</keyword>
<dbReference type="RefSeq" id="WP_229840008.1">
    <property type="nucleotide sequence ID" value="NZ_BMQA01000003.1"/>
</dbReference>
<dbReference type="GO" id="GO:0006355">
    <property type="term" value="P:regulation of DNA-templated transcription"/>
    <property type="evidence" value="ECO:0007669"/>
    <property type="project" value="InterPro"/>
</dbReference>
<evidence type="ECO:0000256" key="1">
    <source>
        <dbReference type="ARBA" id="ARBA00023015"/>
    </source>
</evidence>
<reference evidence="5" key="1">
    <citation type="journal article" date="2014" name="Int. J. Syst. Evol. Microbiol.">
        <title>Complete genome sequence of Corynebacterium casei LMG S-19264T (=DSM 44701T), isolated from a smear-ripened cheese.</title>
        <authorList>
            <consortium name="US DOE Joint Genome Institute (JGI-PGF)"/>
            <person name="Walter F."/>
            <person name="Albersmeier A."/>
            <person name="Kalinowski J."/>
            <person name="Ruckert C."/>
        </authorList>
    </citation>
    <scope>NUCLEOTIDE SEQUENCE</scope>
    <source>
        <strain evidence="5">JCM 3086</strain>
    </source>
</reference>
<reference evidence="5" key="2">
    <citation type="submission" date="2020-09" db="EMBL/GenBank/DDBJ databases">
        <authorList>
            <person name="Sun Q."/>
            <person name="Ohkuma M."/>
        </authorList>
    </citation>
    <scope>NUCLEOTIDE SEQUENCE</scope>
    <source>
        <strain evidence="5">JCM 3086</strain>
    </source>
</reference>
<feature type="domain" description="HTH luxR-type" evidence="4">
    <location>
        <begin position="11"/>
        <end position="68"/>
    </location>
</feature>
<dbReference type="Pfam" id="PF00196">
    <property type="entry name" value="GerE"/>
    <property type="match status" value="1"/>
</dbReference>
<organism evidence="5 6">
    <name type="scientific">Streptomyces brasiliensis</name>
    <dbReference type="NCBI Taxonomy" id="1954"/>
    <lineage>
        <taxon>Bacteria</taxon>
        <taxon>Bacillati</taxon>
        <taxon>Actinomycetota</taxon>
        <taxon>Actinomycetes</taxon>
        <taxon>Kitasatosporales</taxon>
        <taxon>Streptomycetaceae</taxon>
        <taxon>Streptomyces</taxon>
    </lineage>
</organism>